<accession>C4XHS4</accession>
<evidence type="ECO:0000313" key="2">
    <source>
        <dbReference type="EMBL" id="BAH76448.1"/>
    </source>
</evidence>
<dbReference type="eggNOG" id="COG3637">
    <property type="taxonomic scope" value="Bacteria"/>
</dbReference>
<dbReference type="AlphaFoldDB" id="C4XHS4"/>
<evidence type="ECO:0008006" key="4">
    <source>
        <dbReference type="Google" id="ProtNLM"/>
    </source>
</evidence>
<evidence type="ECO:0000256" key="1">
    <source>
        <dbReference type="SAM" id="SignalP"/>
    </source>
</evidence>
<organism evidence="2 3">
    <name type="scientific">Solidesulfovibrio magneticus (strain ATCC 700980 / DSM 13731 / RS-1)</name>
    <name type="common">Desulfovibrio magneticus</name>
    <dbReference type="NCBI Taxonomy" id="573370"/>
    <lineage>
        <taxon>Bacteria</taxon>
        <taxon>Pseudomonadati</taxon>
        <taxon>Thermodesulfobacteriota</taxon>
        <taxon>Desulfovibrionia</taxon>
        <taxon>Desulfovibrionales</taxon>
        <taxon>Desulfovibrionaceae</taxon>
        <taxon>Solidesulfovibrio</taxon>
    </lineage>
</organism>
<dbReference type="EMBL" id="AP010904">
    <property type="protein sequence ID" value="BAH76448.1"/>
    <property type="molecule type" value="Genomic_DNA"/>
</dbReference>
<dbReference type="Proteomes" id="UP000009071">
    <property type="component" value="Chromosome"/>
</dbReference>
<protein>
    <recommendedName>
        <fullName evidence="4">Neuromedin U</fullName>
    </recommendedName>
</protein>
<reference evidence="2 3" key="1">
    <citation type="journal article" date="2009" name="Genome Res.">
        <title>Whole genome sequence of Desulfovibrio magneticus strain RS-1 revealed common gene clusters in magnetotactic bacteria.</title>
        <authorList>
            <person name="Nakazawa H."/>
            <person name="Arakaki A."/>
            <person name="Narita-Yamada S."/>
            <person name="Yashiro I."/>
            <person name="Jinno K."/>
            <person name="Aoki N."/>
            <person name="Tsuruyama A."/>
            <person name="Okamura Y."/>
            <person name="Tanikawa S."/>
            <person name="Fujita N."/>
            <person name="Takeyama H."/>
            <person name="Matsunaga T."/>
        </authorList>
    </citation>
    <scope>NUCLEOTIDE SEQUENCE [LARGE SCALE GENOMIC DNA]</scope>
    <source>
        <strain evidence="3">ATCC 700980 / DSM 13731 / RS-1</strain>
    </source>
</reference>
<sequence>MSHRLFPSSALVLLLALAVAGTVAAQSSSPPRSDDDMQKLTQESSNPVGSLWMITNQFNLNLLQSPKGGAFKQAKSQFNYNFQPVLTFDLPADLRLITRPLIPVYNTPYAAGLHKTDERFGLGDAEFMAMVAPASSSSGLLFGLGPTAVFPTATDKHLGNGKWQLGGAAALVYMDATWVAGIFPQQWWSVGGDPDRKEVSLTKAQYFLWYSPAKTWQVGMSPNILIDWTQKKAENALTLPVGLGVAKLVTLGELPVKLSAEADYSVVRPRHTGTEWTFKFTLTPILPKLF</sequence>
<gene>
    <name evidence="2" type="ordered locus">DMR_29570</name>
</gene>
<name>C4XHS4_SOLM1</name>
<feature type="signal peptide" evidence="1">
    <location>
        <begin position="1"/>
        <end position="25"/>
    </location>
</feature>
<keyword evidence="3" id="KW-1185">Reference proteome</keyword>
<evidence type="ECO:0000313" key="3">
    <source>
        <dbReference type="Proteomes" id="UP000009071"/>
    </source>
</evidence>
<proteinExistence type="predicted"/>
<dbReference type="STRING" id="573370.DMR_29570"/>
<keyword evidence="1" id="KW-0732">Signal</keyword>
<dbReference type="HOGENOM" id="CLU_072059_1_0_7"/>
<dbReference type="KEGG" id="dma:DMR_29570"/>
<dbReference type="RefSeq" id="WP_015861609.1">
    <property type="nucleotide sequence ID" value="NC_012796.1"/>
</dbReference>
<feature type="chain" id="PRO_5002945997" description="Neuromedin U" evidence="1">
    <location>
        <begin position="26"/>
        <end position="290"/>
    </location>
</feature>
<dbReference type="OrthoDB" id="9809066at2"/>